<comment type="caution">
    <text evidence="1">The sequence shown here is derived from an EMBL/GenBank/DDBJ whole genome shotgun (WGS) entry which is preliminary data.</text>
</comment>
<dbReference type="EMBL" id="JTDY01001320">
    <property type="protein sequence ID" value="KOB74213.1"/>
    <property type="molecule type" value="Genomic_DNA"/>
</dbReference>
<organism evidence="1 2">
    <name type="scientific">Operophtera brumata</name>
    <name type="common">Winter moth</name>
    <name type="synonym">Phalaena brumata</name>
    <dbReference type="NCBI Taxonomy" id="104452"/>
    <lineage>
        <taxon>Eukaryota</taxon>
        <taxon>Metazoa</taxon>
        <taxon>Ecdysozoa</taxon>
        <taxon>Arthropoda</taxon>
        <taxon>Hexapoda</taxon>
        <taxon>Insecta</taxon>
        <taxon>Pterygota</taxon>
        <taxon>Neoptera</taxon>
        <taxon>Endopterygota</taxon>
        <taxon>Lepidoptera</taxon>
        <taxon>Glossata</taxon>
        <taxon>Ditrysia</taxon>
        <taxon>Geometroidea</taxon>
        <taxon>Geometridae</taxon>
        <taxon>Larentiinae</taxon>
        <taxon>Operophtera</taxon>
    </lineage>
</organism>
<accession>A0A0L7LFA5</accession>
<dbReference type="STRING" id="104452.A0A0L7LFA5"/>
<evidence type="ECO:0000313" key="1">
    <source>
        <dbReference type="EMBL" id="KOB74213.1"/>
    </source>
</evidence>
<gene>
    <name evidence="1" type="ORF">OBRU01_09476</name>
</gene>
<sequence>MLASFGLIQGIDRPTRNDKTCLDHFMVKTRSKVDTAVFERLTDHNPILLYMSHANIPRKELSFSKLTINFAKIGTILSNNDIWKAFYMINDVNEAADFLINMLQKIIRENSTNKKISNKKQPLKPWITVGVVRSIRTKNKLYKKVKISGDEDLKQKYLKYRNTCNKLIKFLKKQYYKNKLTKSLGNSKETWKIIKEVCNNNQSKTTHTELLTLGPSFVESLNHVNNYFTTIGRDLAGQTLSKFCTNELELSRNARELNAPLQSMMLAPNNSVGSDTIPTNLIKMFKKDLALPISYLYPGSCGTDSRSINPSSELEARALETFQAAINY</sequence>
<dbReference type="Proteomes" id="UP000037510">
    <property type="component" value="Unassembled WGS sequence"/>
</dbReference>
<name>A0A0L7LFA5_OPEBR</name>
<keyword evidence="2" id="KW-1185">Reference proteome</keyword>
<evidence type="ECO:0000313" key="2">
    <source>
        <dbReference type="Proteomes" id="UP000037510"/>
    </source>
</evidence>
<dbReference type="AlphaFoldDB" id="A0A0L7LFA5"/>
<proteinExistence type="predicted"/>
<reference evidence="1 2" key="1">
    <citation type="journal article" date="2015" name="Genome Biol. Evol.">
        <title>The genome of winter moth (Operophtera brumata) provides a genomic perspective on sexual dimorphism and phenology.</title>
        <authorList>
            <person name="Derks M.F."/>
            <person name="Smit S."/>
            <person name="Salis L."/>
            <person name="Schijlen E."/>
            <person name="Bossers A."/>
            <person name="Mateman C."/>
            <person name="Pijl A.S."/>
            <person name="de Ridder D."/>
            <person name="Groenen M.A."/>
            <person name="Visser M.E."/>
            <person name="Megens H.J."/>
        </authorList>
    </citation>
    <scope>NUCLEOTIDE SEQUENCE [LARGE SCALE GENOMIC DNA]</scope>
    <source>
        <strain evidence="1">WM2013NL</strain>
        <tissue evidence="1">Head and thorax</tissue>
    </source>
</reference>
<protein>
    <submittedName>
        <fullName evidence="1">Putative tick transposon</fullName>
    </submittedName>
</protein>